<reference evidence="1 2" key="1">
    <citation type="journal article" date="2019" name="Commun. Biol.">
        <title>The bagworm genome reveals a unique fibroin gene that provides high tensile strength.</title>
        <authorList>
            <person name="Kono N."/>
            <person name="Nakamura H."/>
            <person name="Ohtoshi R."/>
            <person name="Tomita M."/>
            <person name="Numata K."/>
            <person name="Arakawa K."/>
        </authorList>
    </citation>
    <scope>NUCLEOTIDE SEQUENCE [LARGE SCALE GENOMIC DNA]</scope>
</reference>
<sequence length="176" mass="20175">MAVRIATGAVAHIGGSEGFAISCRSQPGRPMLRGLFPHRVLGRCHVQPEPVARSLTHRPCMRNSIHLEVLLRGKEKCDTSREKYCDVYRRNVVSVRAAQNWFKCFQSGHFDVKDEPRSGRPLTHKIDAVLEKVEEDRHINSYDIAEELVLTQNSFDLFKKSWIYKKARHLVLTRAP</sequence>
<dbReference type="OrthoDB" id="616263at2759"/>
<dbReference type="GO" id="GO:0000014">
    <property type="term" value="F:single-stranded DNA endodeoxyribonuclease activity"/>
    <property type="evidence" value="ECO:0007669"/>
    <property type="project" value="TreeGrafter"/>
</dbReference>
<gene>
    <name evidence="1" type="ORF">EVAR_36336_1</name>
</gene>
<dbReference type="PANTHER" id="PTHR46060:SF2">
    <property type="entry name" value="HISTONE-LYSINE N-METHYLTRANSFERASE SETMAR"/>
    <property type="match status" value="1"/>
</dbReference>
<dbReference type="GO" id="GO:0015074">
    <property type="term" value="P:DNA integration"/>
    <property type="evidence" value="ECO:0007669"/>
    <property type="project" value="TreeGrafter"/>
</dbReference>
<accession>A0A4C1W4V3</accession>
<dbReference type="GO" id="GO:0046975">
    <property type="term" value="F:histone H3K36 methyltransferase activity"/>
    <property type="evidence" value="ECO:0007669"/>
    <property type="project" value="TreeGrafter"/>
</dbReference>
<dbReference type="InterPro" id="IPR052709">
    <property type="entry name" value="Transposase-MT_Hybrid"/>
</dbReference>
<name>A0A4C1W4V3_EUMVA</name>
<dbReference type="GO" id="GO:0003690">
    <property type="term" value="F:double-stranded DNA binding"/>
    <property type="evidence" value="ECO:0007669"/>
    <property type="project" value="TreeGrafter"/>
</dbReference>
<organism evidence="1 2">
    <name type="scientific">Eumeta variegata</name>
    <name type="common">Bagworm moth</name>
    <name type="synonym">Eumeta japonica</name>
    <dbReference type="NCBI Taxonomy" id="151549"/>
    <lineage>
        <taxon>Eukaryota</taxon>
        <taxon>Metazoa</taxon>
        <taxon>Ecdysozoa</taxon>
        <taxon>Arthropoda</taxon>
        <taxon>Hexapoda</taxon>
        <taxon>Insecta</taxon>
        <taxon>Pterygota</taxon>
        <taxon>Neoptera</taxon>
        <taxon>Endopterygota</taxon>
        <taxon>Lepidoptera</taxon>
        <taxon>Glossata</taxon>
        <taxon>Ditrysia</taxon>
        <taxon>Tineoidea</taxon>
        <taxon>Psychidae</taxon>
        <taxon>Oiketicinae</taxon>
        <taxon>Eumeta</taxon>
    </lineage>
</organism>
<dbReference type="GO" id="GO:0042800">
    <property type="term" value="F:histone H3K4 methyltransferase activity"/>
    <property type="evidence" value="ECO:0007669"/>
    <property type="project" value="TreeGrafter"/>
</dbReference>
<dbReference type="Proteomes" id="UP000299102">
    <property type="component" value="Unassembled WGS sequence"/>
</dbReference>
<dbReference type="AlphaFoldDB" id="A0A4C1W4V3"/>
<dbReference type="PANTHER" id="PTHR46060">
    <property type="entry name" value="MARINER MOS1 TRANSPOSASE-LIKE PROTEIN"/>
    <property type="match status" value="1"/>
</dbReference>
<keyword evidence="2" id="KW-1185">Reference proteome</keyword>
<dbReference type="GO" id="GO:0035861">
    <property type="term" value="C:site of double-strand break"/>
    <property type="evidence" value="ECO:0007669"/>
    <property type="project" value="TreeGrafter"/>
</dbReference>
<evidence type="ECO:0000313" key="2">
    <source>
        <dbReference type="Proteomes" id="UP000299102"/>
    </source>
</evidence>
<protein>
    <submittedName>
        <fullName evidence="1">Uncharacterized protein</fullName>
    </submittedName>
</protein>
<dbReference type="GO" id="GO:0044774">
    <property type="term" value="P:mitotic DNA integrity checkpoint signaling"/>
    <property type="evidence" value="ECO:0007669"/>
    <property type="project" value="TreeGrafter"/>
</dbReference>
<dbReference type="GO" id="GO:0006303">
    <property type="term" value="P:double-strand break repair via nonhomologous end joining"/>
    <property type="evidence" value="ECO:0007669"/>
    <property type="project" value="TreeGrafter"/>
</dbReference>
<dbReference type="GO" id="GO:0000729">
    <property type="term" value="P:DNA double-strand break processing"/>
    <property type="evidence" value="ECO:0007669"/>
    <property type="project" value="TreeGrafter"/>
</dbReference>
<dbReference type="EMBL" id="BGZK01000482">
    <property type="protein sequence ID" value="GBP46358.1"/>
    <property type="molecule type" value="Genomic_DNA"/>
</dbReference>
<dbReference type="GO" id="GO:0000793">
    <property type="term" value="C:condensed chromosome"/>
    <property type="evidence" value="ECO:0007669"/>
    <property type="project" value="TreeGrafter"/>
</dbReference>
<evidence type="ECO:0000313" key="1">
    <source>
        <dbReference type="EMBL" id="GBP46358.1"/>
    </source>
</evidence>
<dbReference type="GO" id="GO:0031297">
    <property type="term" value="P:replication fork processing"/>
    <property type="evidence" value="ECO:0007669"/>
    <property type="project" value="TreeGrafter"/>
</dbReference>
<dbReference type="GO" id="GO:0005634">
    <property type="term" value="C:nucleus"/>
    <property type="evidence" value="ECO:0007669"/>
    <property type="project" value="TreeGrafter"/>
</dbReference>
<dbReference type="GO" id="GO:0003697">
    <property type="term" value="F:single-stranded DNA binding"/>
    <property type="evidence" value="ECO:0007669"/>
    <property type="project" value="TreeGrafter"/>
</dbReference>
<dbReference type="GO" id="GO:0044547">
    <property type="term" value="F:DNA topoisomerase binding"/>
    <property type="evidence" value="ECO:0007669"/>
    <property type="project" value="TreeGrafter"/>
</dbReference>
<proteinExistence type="predicted"/>
<comment type="caution">
    <text evidence="1">The sequence shown here is derived from an EMBL/GenBank/DDBJ whole genome shotgun (WGS) entry which is preliminary data.</text>
</comment>